<proteinExistence type="predicted"/>
<accession>A0A9D4QB57</accession>
<protein>
    <submittedName>
        <fullName evidence="2">Uncharacterized protein</fullName>
    </submittedName>
</protein>
<reference evidence="2" key="1">
    <citation type="journal article" date="2020" name="Cell">
        <title>Large-Scale Comparative Analyses of Tick Genomes Elucidate Their Genetic Diversity and Vector Capacities.</title>
        <authorList>
            <consortium name="Tick Genome and Microbiome Consortium (TIGMIC)"/>
            <person name="Jia N."/>
            <person name="Wang J."/>
            <person name="Shi W."/>
            <person name="Du L."/>
            <person name="Sun Y."/>
            <person name="Zhan W."/>
            <person name="Jiang J.F."/>
            <person name="Wang Q."/>
            <person name="Zhang B."/>
            <person name="Ji P."/>
            <person name="Bell-Sakyi L."/>
            <person name="Cui X.M."/>
            <person name="Yuan T.T."/>
            <person name="Jiang B.G."/>
            <person name="Yang W.F."/>
            <person name="Lam T.T."/>
            <person name="Chang Q.C."/>
            <person name="Ding S.J."/>
            <person name="Wang X.J."/>
            <person name="Zhu J.G."/>
            <person name="Ruan X.D."/>
            <person name="Zhao L."/>
            <person name="Wei J.T."/>
            <person name="Ye R.Z."/>
            <person name="Que T.C."/>
            <person name="Du C.H."/>
            <person name="Zhou Y.H."/>
            <person name="Cheng J.X."/>
            <person name="Dai P.F."/>
            <person name="Guo W.B."/>
            <person name="Han X.H."/>
            <person name="Huang E.J."/>
            <person name="Li L.F."/>
            <person name="Wei W."/>
            <person name="Gao Y.C."/>
            <person name="Liu J.Z."/>
            <person name="Shao H.Z."/>
            <person name="Wang X."/>
            <person name="Wang C.C."/>
            <person name="Yang T.C."/>
            <person name="Huo Q.B."/>
            <person name="Li W."/>
            <person name="Chen H.Y."/>
            <person name="Chen S.E."/>
            <person name="Zhou L.G."/>
            <person name="Ni X.B."/>
            <person name="Tian J.H."/>
            <person name="Sheng Y."/>
            <person name="Liu T."/>
            <person name="Pan Y.S."/>
            <person name="Xia L.Y."/>
            <person name="Li J."/>
            <person name="Zhao F."/>
            <person name="Cao W.C."/>
        </authorList>
    </citation>
    <scope>NUCLEOTIDE SEQUENCE</scope>
    <source>
        <strain evidence="2">Rsan-2018</strain>
    </source>
</reference>
<evidence type="ECO:0000256" key="1">
    <source>
        <dbReference type="SAM" id="MobiDB-lite"/>
    </source>
</evidence>
<name>A0A9D4QB57_RHISA</name>
<evidence type="ECO:0000313" key="2">
    <source>
        <dbReference type="EMBL" id="KAH7970032.1"/>
    </source>
</evidence>
<organism evidence="2 3">
    <name type="scientific">Rhipicephalus sanguineus</name>
    <name type="common">Brown dog tick</name>
    <name type="synonym">Ixodes sanguineus</name>
    <dbReference type="NCBI Taxonomy" id="34632"/>
    <lineage>
        <taxon>Eukaryota</taxon>
        <taxon>Metazoa</taxon>
        <taxon>Ecdysozoa</taxon>
        <taxon>Arthropoda</taxon>
        <taxon>Chelicerata</taxon>
        <taxon>Arachnida</taxon>
        <taxon>Acari</taxon>
        <taxon>Parasitiformes</taxon>
        <taxon>Ixodida</taxon>
        <taxon>Ixodoidea</taxon>
        <taxon>Ixodidae</taxon>
        <taxon>Rhipicephalinae</taxon>
        <taxon>Rhipicephalus</taxon>
        <taxon>Rhipicephalus</taxon>
    </lineage>
</organism>
<keyword evidence="3" id="KW-1185">Reference proteome</keyword>
<evidence type="ECO:0000313" key="3">
    <source>
        <dbReference type="Proteomes" id="UP000821837"/>
    </source>
</evidence>
<sequence>MERTPEDDAPSPAETSAEAIRPNPAVAGVARVSEADRVCEWLRRACNTDYLVFANFNVECLQEPLSVYFTDHKAVVVKAKRAPSSVQRSCPL</sequence>
<gene>
    <name evidence="2" type="ORF">HPB52_023921</name>
</gene>
<comment type="caution">
    <text evidence="2">The sequence shown here is derived from an EMBL/GenBank/DDBJ whole genome shotgun (WGS) entry which is preliminary data.</text>
</comment>
<dbReference type="Proteomes" id="UP000821837">
    <property type="component" value="Unassembled WGS sequence"/>
</dbReference>
<dbReference type="EMBL" id="JABSTV010001248">
    <property type="protein sequence ID" value="KAH7970032.1"/>
    <property type="molecule type" value="Genomic_DNA"/>
</dbReference>
<dbReference type="AlphaFoldDB" id="A0A9D4QB57"/>
<feature type="region of interest" description="Disordered" evidence="1">
    <location>
        <begin position="1"/>
        <end position="22"/>
    </location>
</feature>
<reference evidence="2" key="2">
    <citation type="submission" date="2021-09" db="EMBL/GenBank/DDBJ databases">
        <authorList>
            <person name="Jia N."/>
            <person name="Wang J."/>
            <person name="Shi W."/>
            <person name="Du L."/>
            <person name="Sun Y."/>
            <person name="Zhan W."/>
            <person name="Jiang J."/>
            <person name="Wang Q."/>
            <person name="Zhang B."/>
            <person name="Ji P."/>
            <person name="Sakyi L.B."/>
            <person name="Cui X."/>
            <person name="Yuan T."/>
            <person name="Jiang B."/>
            <person name="Yang W."/>
            <person name="Lam T.T.-Y."/>
            <person name="Chang Q."/>
            <person name="Ding S."/>
            <person name="Wang X."/>
            <person name="Zhu J."/>
            <person name="Ruan X."/>
            <person name="Zhao L."/>
            <person name="Wei J."/>
            <person name="Que T."/>
            <person name="Du C."/>
            <person name="Cheng J."/>
            <person name="Dai P."/>
            <person name="Han X."/>
            <person name="Huang E."/>
            <person name="Gao Y."/>
            <person name="Liu J."/>
            <person name="Shao H."/>
            <person name="Ye R."/>
            <person name="Li L."/>
            <person name="Wei W."/>
            <person name="Wang X."/>
            <person name="Wang C."/>
            <person name="Huo Q."/>
            <person name="Li W."/>
            <person name="Guo W."/>
            <person name="Chen H."/>
            <person name="Chen S."/>
            <person name="Zhou L."/>
            <person name="Zhou L."/>
            <person name="Ni X."/>
            <person name="Tian J."/>
            <person name="Zhou Y."/>
            <person name="Sheng Y."/>
            <person name="Liu T."/>
            <person name="Pan Y."/>
            <person name="Xia L."/>
            <person name="Li J."/>
            <person name="Zhao F."/>
            <person name="Cao W."/>
        </authorList>
    </citation>
    <scope>NUCLEOTIDE SEQUENCE</scope>
    <source>
        <strain evidence="2">Rsan-2018</strain>
        <tissue evidence="2">Larvae</tissue>
    </source>
</reference>